<dbReference type="NCBIfam" id="TIGR03830">
    <property type="entry name" value="CxxCG_CxxCG_HTH"/>
    <property type="match status" value="1"/>
</dbReference>
<dbReference type="Gene3D" id="1.10.260.40">
    <property type="entry name" value="lambda repressor-like DNA-binding domains"/>
    <property type="match status" value="1"/>
</dbReference>
<comment type="caution">
    <text evidence="2">The sequence shown here is derived from an EMBL/GenBank/DDBJ whole genome shotgun (WGS) entry which is preliminary data.</text>
</comment>
<dbReference type="EMBL" id="NHRY01000075">
    <property type="protein sequence ID" value="PPQ35298.1"/>
    <property type="molecule type" value="Genomic_DNA"/>
</dbReference>
<dbReference type="SUPFAM" id="SSF47413">
    <property type="entry name" value="lambda repressor-like DNA-binding domains"/>
    <property type="match status" value="1"/>
</dbReference>
<feature type="domain" description="HTH cro/C1-type" evidence="1">
    <location>
        <begin position="76"/>
        <end position="130"/>
    </location>
</feature>
<dbReference type="InterPro" id="IPR010982">
    <property type="entry name" value="Lambda_DNA-bd_dom_sf"/>
</dbReference>
<dbReference type="InterPro" id="IPR001387">
    <property type="entry name" value="Cro/C1-type_HTH"/>
</dbReference>
<dbReference type="AlphaFoldDB" id="A0A2S6NK36"/>
<gene>
    <name evidence="2" type="ORF">CCS01_08085</name>
</gene>
<dbReference type="Pfam" id="PF15731">
    <property type="entry name" value="MqsA_antitoxin"/>
    <property type="match status" value="1"/>
</dbReference>
<dbReference type="Proteomes" id="UP000239724">
    <property type="component" value="Unassembled WGS sequence"/>
</dbReference>
<evidence type="ECO:0000313" key="2">
    <source>
        <dbReference type="EMBL" id="PPQ35298.1"/>
    </source>
</evidence>
<dbReference type="InterPro" id="IPR022453">
    <property type="entry name" value="Znf_MqsA-type"/>
</dbReference>
<dbReference type="InterPro" id="IPR022452">
    <property type="entry name" value="MqsA"/>
</dbReference>
<dbReference type="CDD" id="cd00093">
    <property type="entry name" value="HTH_XRE"/>
    <property type="match status" value="1"/>
</dbReference>
<proteinExistence type="predicted"/>
<keyword evidence="3" id="KW-1185">Reference proteome</keyword>
<sequence length="199" mass="21970">MRDMNEICTNCGSSAIFQQIAPFTFVHGGKETTIDDERTVCGTCGSIVYSGDQISRHELAVAAKIRELDGLLSAEALRRIRLKYALRQTDLEAMLSIGPKTWTRWERGKVPQNKAADTLIRVLATDPEVARHLMMQANIDNPAADAVFAQIDEDTKRLAEANLRARIIASGRNMDIADMAQHAINAVREARHELGVQAA</sequence>
<dbReference type="SMART" id="SM00530">
    <property type="entry name" value="HTH_XRE"/>
    <property type="match status" value="1"/>
</dbReference>
<protein>
    <recommendedName>
        <fullName evidence="1">HTH cro/C1-type domain-containing protein</fullName>
    </recommendedName>
</protein>
<dbReference type="InterPro" id="IPR032758">
    <property type="entry name" value="MqsA/HigA-2"/>
</dbReference>
<organism evidence="2 3">
    <name type="scientific">Rhodopila globiformis</name>
    <name type="common">Rhodopseudomonas globiformis</name>
    <dbReference type="NCBI Taxonomy" id="1071"/>
    <lineage>
        <taxon>Bacteria</taxon>
        <taxon>Pseudomonadati</taxon>
        <taxon>Pseudomonadota</taxon>
        <taxon>Alphaproteobacteria</taxon>
        <taxon>Acetobacterales</taxon>
        <taxon>Acetobacteraceae</taxon>
        <taxon>Rhodopila</taxon>
    </lineage>
</organism>
<dbReference type="NCBIfam" id="TIGR03831">
    <property type="entry name" value="YgiT_finger"/>
    <property type="match status" value="1"/>
</dbReference>
<reference evidence="2 3" key="1">
    <citation type="journal article" date="2018" name="Arch. Microbiol.">
        <title>New insights into the metabolic potential of the phototrophic purple bacterium Rhodopila globiformis DSM 161(T) from its draft genome sequence and evidence for a vanadium-dependent nitrogenase.</title>
        <authorList>
            <person name="Imhoff J.F."/>
            <person name="Rahn T."/>
            <person name="Kunzel S."/>
            <person name="Neulinger S.C."/>
        </authorList>
    </citation>
    <scope>NUCLEOTIDE SEQUENCE [LARGE SCALE GENOMIC DNA]</scope>
    <source>
        <strain evidence="2 3">DSM 161</strain>
    </source>
</reference>
<dbReference type="Gene3D" id="3.10.20.860">
    <property type="match status" value="1"/>
</dbReference>
<dbReference type="GO" id="GO:0003677">
    <property type="term" value="F:DNA binding"/>
    <property type="evidence" value="ECO:0007669"/>
    <property type="project" value="InterPro"/>
</dbReference>
<evidence type="ECO:0000313" key="3">
    <source>
        <dbReference type="Proteomes" id="UP000239724"/>
    </source>
</evidence>
<accession>A0A2S6NK36</accession>
<name>A0A2S6NK36_RHOGL</name>
<evidence type="ECO:0000259" key="1">
    <source>
        <dbReference type="SMART" id="SM00530"/>
    </source>
</evidence>